<feature type="domain" description="Thioredoxin" evidence="2">
    <location>
        <begin position="530"/>
        <end position="667"/>
    </location>
</feature>
<dbReference type="Pfam" id="PF13905">
    <property type="entry name" value="Thioredoxin_8"/>
    <property type="match status" value="1"/>
</dbReference>
<feature type="chain" id="PRO_5045618242" evidence="1">
    <location>
        <begin position="40"/>
        <end position="667"/>
    </location>
</feature>
<organism evidence="3 4">
    <name type="scientific">Alienimonas chondri</name>
    <dbReference type="NCBI Taxonomy" id="2681879"/>
    <lineage>
        <taxon>Bacteria</taxon>
        <taxon>Pseudomonadati</taxon>
        <taxon>Planctomycetota</taxon>
        <taxon>Planctomycetia</taxon>
        <taxon>Planctomycetales</taxon>
        <taxon>Planctomycetaceae</taxon>
        <taxon>Alienimonas</taxon>
    </lineage>
</organism>
<keyword evidence="4" id="KW-1185">Reference proteome</keyword>
<evidence type="ECO:0000256" key="1">
    <source>
        <dbReference type="SAM" id="SignalP"/>
    </source>
</evidence>
<reference evidence="3 4" key="1">
    <citation type="journal article" date="2020" name="Syst. Appl. Microbiol.">
        <title>Alienimonas chondri sp. nov., a novel planctomycete isolated from the biofilm of the red alga Chondrus crispus.</title>
        <authorList>
            <person name="Vitorino I."/>
            <person name="Albuquerque L."/>
            <person name="Wiegand S."/>
            <person name="Kallscheuer N."/>
            <person name="da Costa M.S."/>
            <person name="Lobo-da-Cunha A."/>
            <person name="Jogler C."/>
            <person name="Lage O.M."/>
        </authorList>
    </citation>
    <scope>NUCLEOTIDE SEQUENCE [LARGE SCALE GENOMIC DNA]</scope>
    <source>
        <strain evidence="3 4">LzC2</strain>
    </source>
</reference>
<dbReference type="PANTHER" id="PTHR42852:SF17">
    <property type="entry name" value="THIOREDOXIN-LIKE PROTEIN HI_1115"/>
    <property type="match status" value="1"/>
</dbReference>
<dbReference type="InterPro" id="IPR011990">
    <property type="entry name" value="TPR-like_helical_dom_sf"/>
</dbReference>
<dbReference type="PANTHER" id="PTHR42852">
    <property type="entry name" value="THIOL:DISULFIDE INTERCHANGE PROTEIN DSBE"/>
    <property type="match status" value="1"/>
</dbReference>
<name>A0ABX1VGG5_9PLAN</name>
<accession>A0ABX1VGG5</accession>
<dbReference type="RefSeq" id="WP_171189032.1">
    <property type="nucleotide sequence ID" value="NZ_WTPX01000130.1"/>
</dbReference>
<evidence type="ECO:0000259" key="2">
    <source>
        <dbReference type="PROSITE" id="PS51352"/>
    </source>
</evidence>
<evidence type="ECO:0000313" key="3">
    <source>
        <dbReference type="EMBL" id="NNJ27219.1"/>
    </source>
</evidence>
<dbReference type="InterPro" id="IPR036249">
    <property type="entry name" value="Thioredoxin-like_sf"/>
</dbReference>
<dbReference type="EMBL" id="WTPX01000130">
    <property type="protein sequence ID" value="NNJ27219.1"/>
    <property type="molecule type" value="Genomic_DNA"/>
</dbReference>
<feature type="signal peptide" evidence="1">
    <location>
        <begin position="1"/>
        <end position="39"/>
    </location>
</feature>
<protein>
    <submittedName>
        <fullName evidence="3">Thiol-disulfide oxidoreductase ResA</fullName>
    </submittedName>
</protein>
<sequence length="667" mass="72993">MPRSAVASRVPSRRSARAWATAAVLAAAPLAVGPQTAAAQSTPPASAILSTYQPKVAGGPGVEIETPPESEWDKCVVEPIRGNDSGYVVSSPDGQTLRRILDADGDNTIELFIYYNQGMEVYREWDGDGAQKNAKGDSVVASNNFRWVNFGGTKWGVDVNGDRKIDRWNRISAAEAAAVAAEAMLAGDAAKLATVLVTDQELESIGVAEKVRESVSKQLADPAGQLRKMRDESEMLQSKPTFQSVNTGQPGLILPGQSGTGELEVVENSNALVEMPGGANMGIVSLSEMVRVGTRLDNVVWKLTTMPRPVEGNGQIVLGGPLIQPESSPVPPTPGLSEEVAELLQQLAKLNEDRPDQDAPKADHLAFAAKQLKLHRELFKVDKSDDRPFWLTTQADTFHGLFLNEHIDGDFAKKELAKIRTLAEREANGALPTVDQRTLFVEWGERRRPLGQNPKPEDLDAFEKWWRAAREDFVKTYKDANESGTFLIELAMEAEQQNENAQAKDYYRQLAQTFPESQLGQKAAGALRRLDLEGKPLTFRLPTRENGEMSNVDTRGKVTLLTFWNVACQPCQQNLPVLKDLYKKYGSDLEIIAVNVDDTPNPIAAYVQENEVPFPVAFEPGGFNGPAATYFGVVNLPTMLLADKQGRVVSVNPDIREVQTKVPELVK</sequence>
<evidence type="ECO:0000313" key="4">
    <source>
        <dbReference type="Proteomes" id="UP000609651"/>
    </source>
</evidence>
<keyword evidence="1" id="KW-0732">Signal</keyword>
<dbReference type="InterPro" id="IPR012336">
    <property type="entry name" value="Thioredoxin-like_fold"/>
</dbReference>
<dbReference type="SUPFAM" id="SSF52833">
    <property type="entry name" value="Thioredoxin-like"/>
    <property type="match status" value="1"/>
</dbReference>
<dbReference type="Gene3D" id="1.25.40.10">
    <property type="entry name" value="Tetratricopeptide repeat domain"/>
    <property type="match status" value="1"/>
</dbReference>
<dbReference type="Proteomes" id="UP000609651">
    <property type="component" value="Unassembled WGS sequence"/>
</dbReference>
<gene>
    <name evidence="3" type="primary">resA_4</name>
    <name evidence="3" type="ORF">LzC2_33200</name>
</gene>
<dbReference type="Gene3D" id="3.40.30.10">
    <property type="entry name" value="Glutaredoxin"/>
    <property type="match status" value="1"/>
</dbReference>
<dbReference type="InterPro" id="IPR013766">
    <property type="entry name" value="Thioredoxin_domain"/>
</dbReference>
<dbReference type="CDD" id="cd02966">
    <property type="entry name" value="TlpA_like_family"/>
    <property type="match status" value="1"/>
</dbReference>
<dbReference type="PROSITE" id="PS51352">
    <property type="entry name" value="THIOREDOXIN_2"/>
    <property type="match status" value="1"/>
</dbReference>
<comment type="caution">
    <text evidence="3">The sequence shown here is derived from an EMBL/GenBank/DDBJ whole genome shotgun (WGS) entry which is preliminary data.</text>
</comment>
<proteinExistence type="predicted"/>
<dbReference type="InterPro" id="IPR050553">
    <property type="entry name" value="Thioredoxin_ResA/DsbE_sf"/>
</dbReference>